<dbReference type="EMBL" id="CAJVQC010011507">
    <property type="protein sequence ID" value="CAG8628109.1"/>
    <property type="molecule type" value="Genomic_DNA"/>
</dbReference>
<sequence length="271" mass="31626">MMKIDIRQHYHILLKIHQTSLQTYTFENLQDLCGRPLLIAKAPTNTKAFINEKTLDDDKNEETLDDDNNEEILDDDNNGETLDELGHFKYRDFQAFTHTTQDMEEFTTYFEFFMIISHVIKMLRLPDQYPREMFNEICHDKAVLPDISSDVLEISLEPENYYNILSNIGTILHGILSQIPITQRKMTIIVNDETVNAVRQGNLFIAKCNNKFKVPNIIMSLCNLHNKCYPESWQVLICKSSTTEEELLTFTKQCFVAAKNEYGIIYFSLQM</sequence>
<accession>A0ACA9N2X8</accession>
<dbReference type="Proteomes" id="UP000789920">
    <property type="component" value="Unassembled WGS sequence"/>
</dbReference>
<name>A0ACA9N2X8_9GLOM</name>
<protein>
    <submittedName>
        <fullName evidence="1">4828_t:CDS:1</fullName>
    </submittedName>
</protein>
<gene>
    <name evidence="1" type="ORF">RPERSI_LOCUS6992</name>
</gene>
<organism evidence="1 2">
    <name type="scientific">Racocetra persica</name>
    <dbReference type="NCBI Taxonomy" id="160502"/>
    <lineage>
        <taxon>Eukaryota</taxon>
        <taxon>Fungi</taxon>
        <taxon>Fungi incertae sedis</taxon>
        <taxon>Mucoromycota</taxon>
        <taxon>Glomeromycotina</taxon>
        <taxon>Glomeromycetes</taxon>
        <taxon>Diversisporales</taxon>
        <taxon>Gigasporaceae</taxon>
        <taxon>Racocetra</taxon>
    </lineage>
</organism>
<keyword evidence="2" id="KW-1185">Reference proteome</keyword>
<reference evidence="1" key="1">
    <citation type="submission" date="2021-06" db="EMBL/GenBank/DDBJ databases">
        <authorList>
            <person name="Kallberg Y."/>
            <person name="Tangrot J."/>
            <person name="Rosling A."/>
        </authorList>
    </citation>
    <scope>NUCLEOTIDE SEQUENCE</scope>
    <source>
        <strain evidence="1">MA461A</strain>
    </source>
</reference>
<evidence type="ECO:0000313" key="2">
    <source>
        <dbReference type="Proteomes" id="UP000789920"/>
    </source>
</evidence>
<proteinExistence type="predicted"/>
<comment type="caution">
    <text evidence="1">The sequence shown here is derived from an EMBL/GenBank/DDBJ whole genome shotgun (WGS) entry which is preliminary data.</text>
</comment>
<evidence type="ECO:0000313" key="1">
    <source>
        <dbReference type="EMBL" id="CAG8628109.1"/>
    </source>
</evidence>